<keyword evidence="14" id="KW-1185">Reference proteome</keyword>
<feature type="compositionally biased region" description="Polar residues" evidence="9">
    <location>
        <begin position="111"/>
        <end position="132"/>
    </location>
</feature>
<dbReference type="CDD" id="cd00201">
    <property type="entry name" value="WW"/>
    <property type="match status" value="3"/>
</dbReference>
<feature type="active site" description="Glycyl thioester intermediate" evidence="7 8">
    <location>
        <position position="901"/>
    </location>
</feature>
<dbReference type="PIRSF" id="PIRSF001569">
    <property type="entry name" value="E3_ub_ligase_SMURF1"/>
    <property type="match status" value="1"/>
</dbReference>
<dbReference type="Gene3D" id="2.20.70.10">
    <property type="match status" value="2"/>
</dbReference>
<dbReference type="GO" id="GO:0043161">
    <property type="term" value="P:proteasome-mediated ubiquitin-dependent protein catabolic process"/>
    <property type="evidence" value="ECO:0007669"/>
    <property type="project" value="TreeGrafter"/>
</dbReference>
<dbReference type="AlphaFoldDB" id="A0A0D2WYF0"/>
<dbReference type="CDD" id="cd00078">
    <property type="entry name" value="HECTc"/>
    <property type="match status" value="1"/>
</dbReference>
<dbReference type="SUPFAM" id="SSF49562">
    <property type="entry name" value="C2 domain (Calcium/lipid-binding domain, CaLB)"/>
    <property type="match status" value="1"/>
</dbReference>
<proteinExistence type="predicted"/>
<dbReference type="eggNOG" id="KOG0940">
    <property type="taxonomic scope" value="Eukaryota"/>
</dbReference>
<dbReference type="GO" id="GO:0016567">
    <property type="term" value="P:protein ubiquitination"/>
    <property type="evidence" value="ECO:0007669"/>
    <property type="project" value="UniProtKB-UniPathway"/>
</dbReference>
<dbReference type="InterPro" id="IPR035983">
    <property type="entry name" value="Hect_E3_ubiquitin_ligase"/>
</dbReference>
<dbReference type="SUPFAM" id="SSF56204">
    <property type="entry name" value="Hect, E3 ligase catalytic domain"/>
    <property type="match status" value="1"/>
</dbReference>
<reference evidence="14" key="1">
    <citation type="submission" date="2011-02" db="EMBL/GenBank/DDBJ databases">
        <title>The Genome Sequence of Capsaspora owczarzaki ATCC 30864.</title>
        <authorList>
            <person name="Russ C."/>
            <person name="Cuomo C."/>
            <person name="Burger G."/>
            <person name="Gray M.W."/>
            <person name="Holland P.W.H."/>
            <person name="King N."/>
            <person name="Lang F.B.F."/>
            <person name="Roger A.J."/>
            <person name="Ruiz-Trillo I."/>
            <person name="Young S.K."/>
            <person name="Zeng Q."/>
            <person name="Gargeya S."/>
            <person name="Alvarado L."/>
            <person name="Berlin A."/>
            <person name="Chapman S.B."/>
            <person name="Chen Z."/>
            <person name="Freedman E."/>
            <person name="Gellesch M."/>
            <person name="Goldberg J."/>
            <person name="Griggs A."/>
            <person name="Gujja S."/>
            <person name="Heilman E."/>
            <person name="Heiman D."/>
            <person name="Howarth C."/>
            <person name="Mehta T."/>
            <person name="Neiman D."/>
            <person name="Pearson M."/>
            <person name="Roberts A."/>
            <person name="Saif S."/>
            <person name="Shea T."/>
            <person name="Shenoy N."/>
            <person name="Sisk P."/>
            <person name="Stolte C."/>
            <person name="Sykes S."/>
            <person name="White J."/>
            <person name="Yandava C."/>
            <person name="Haas B."/>
            <person name="Nusbaum C."/>
            <person name="Birren B."/>
        </authorList>
    </citation>
    <scope>NUCLEOTIDE SEQUENCE</scope>
    <source>
        <strain evidence="14">ATCC 30864</strain>
    </source>
</reference>
<feature type="compositionally biased region" description="Low complexity" evidence="9">
    <location>
        <begin position="278"/>
        <end position="288"/>
    </location>
</feature>
<feature type="region of interest" description="Disordered" evidence="9">
    <location>
        <begin position="1"/>
        <end position="38"/>
    </location>
</feature>
<evidence type="ECO:0000256" key="6">
    <source>
        <dbReference type="PIRNR" id="PIRNR001569"/>
    </source>
</evidence>
<dbReference type="Proteomes" id="UP000008743">
    <property type="component" value="Unassembled WGS sequence"/>
</dbReference>
<dbReference type="InterPro" id="IPR000569">
    <property type="entry name" value="HECT_dom"/>
</dbReference>
<dbReference type="InterPro" id="IPR000008">
    <property type="entry name" value="C2_dom"/>
</dbReference>
<evidence type="ECO:0000313" key="13">
    <source>
        <dbReference type="EMBL" id="KJE97943.1"/>
    </source>
</evidence>
<dbReference type="InterPro" id="IPR035892">
    <property type="entry name" value="C2_domain_sf"/>
</dbReference>
<dbReference type="RefSeq" id="XP_004342611.2">
    <property type="nucleotide sequence ID" value="XM_004342562.2"/>
</dbReference>
<accession>A0A0D2WYF0</accession>
<dbReference type="GO" id="GO:0061630">
    <property type="term" value="F:ubiquitin protein ligase activity"/>
    <property type="evidence" value="ECO:0007669"/>
    <property type="project" value="UniProtKB-EC"/>
</dbReference>
<dbReference type="FunFam" id="3.30.2410.10:FF:000001">
    <property type="entry name" value="E3 ubiquitin-protein ligase NEDD4-like"/>
    <property type="match status" value="1"/>
</dbReference>
<dbReference type="EC" id="2.3.2.26" evidence="6"/>
<dbReference type="Pfam" id="PF00397">
    <property type="entry name" value="WW"/>
    <property type="match status" value="3"/>
</dbReference>
<feature type="region of interest" description="Disordered" evidence="9">
    <location>
        <begin position="328"/>
        <end position="364"/>
    </location>
</feature>
<feature type="region of interest" description="Disordered" evidence="9">
    <location>
        <begin position="98"/>
        <end position="132"/>
    </location>
</feature>
<sequence>MASRQVYSPGLNGATPVLPPRSGLASPGVHEVENPTPALPPRAPAALPPLAVALNQQARSPAVTPVVTPVGSPSAAALAFHPRATANFPASARPASLGASPLGMPAPQLPPRTNLSRTDSMNSGSMSPSAASLGSVGGERILRFCVDYANNLSKPSVFRNPSPFVQVSVNDSEQQWRTKRVKKSASPSWYQVFRISVRPTSVVTMTVYNNQQFKKKEGSGFMGFVTIPIQNIPSLDHGKQSLNLTLRKTAQNPETVTGTLTVTISLRDDIDDDFNAGSDNPSPNSSSNHLPERSSPSPTPTTPSSVGRPAMPLPPHALAAAAPSNAVPIPAVRPRGGTTSGTTVSTGSFSSSPSSRPTPQPPARSAIASAALANHLGRMNFGENNAAGATPALNRRQIADINASLPSGWEARLAGGRLYYCNHVTRSTQWERPVAPAQPAAPAAAVEDRARNQYNARANLVPQSGPLPPGWEARTTASGQVYYCDHNTRTSTWNDPRISRDVDPRDASLGPLPAGWEMRFTPQNRPYFVNHQTRTTQFGDPRLAVPPSAEEELPQHKRDLKNKLSHMRSMLRQHQGTCDIPCRRNNIFEDSYNVILRMKPEDMKKRLNIKFAGEDGLDYGGVSREWFYLLSHEMLNPYYGLFQYTGNDMYTLQINPESGVNPDHLSYFHFIGRVIGLALFHGYYIDGGFTMPFFKMMLGKPLELADVESVDPEYHRSLKWTLDNDITDVLDLTFEAEYDRFGQQETQELKPGGKNIPVTEANKKEYTDLIVQWRFSRGIKEQFRWFMTGITELVPLTMLQTFDEAQLELVIGGLGEIDVEDWRRHATYKNCNPNDPVVLWFWKALESFDHEKRARVLQFVTGTSRVPVNGFRDLQGSNGPKPFMIERVQLSDKSLPKSHTCFNRIDLPNYTAYQQLHDKLSLAVEETMGFGIE</sequence>
<feature type="domain" description="WW" evidence="11">
    <location>
        <begin position="465"/>
        <end position="498"/>
    </location>
</feature>
<dbReference type="SMART" id="SM00119">
    <property type="entry name" value="HECTc"/>
    <property type="match status" value="1"/>
</dbReference>
<dbReference type="PROSITE" id="PS50020">
    <property type="entry name" value="WW_DOMAIN_2"/>
    <property type="match status" value="3"/>
</dbReference>
<dbReference type="Gene3D" id="3.30.2410.10">
    <property type="entry name" value="Hect, E3 ligase catalytic domain"/>
    <property type="match status" value="1"/>
</dbReference>
<dbReference type="PROSITE" id="PS50004">
    <property type="entry name" value="C2"/>
    <property type="match status" value="1"/>
</dbReference>
<dbReference type="GO" id="GO:0005737">
    <property type="term" value="C:cytoplasm"/>
    <property type="evidence" value="ECO:0007669"/>
    <property type="project" value="TreeGrafter"/>
</dbReference>
<dbReference type="PhylomeDB" id="A0A0D2WYF0"/>
<feature type="domain" description="WW" evidence="11">
    <location>
        <begin position="403"/>
        <end position="435"/>
    </location>
</feature>
<feature type="domain" description="C2" evidence="10">
    <location>
        <begin position="122"/>
        <end position="242"/>
    </location>
</feature>
<dbReference type="OrthoDB" id="423283at2759"/>
<keyword evidence="5 6" id="KW-0833">Ubl conjugation pathway</keyword>
<dbReference type="FunFam" id="3.90.1750.10:FF:000079">
    <property type="entry name" value="E3 ubiquitin-protein ligase"/>
    <property type="match status" value="1"/>
</dbReference>
<evidence type="ECO:0000259" key="11">
    <source>
        <dbReference type="PROSITE" id="PS50020"/>
    </source>
</evidence>
<dbReference type="Pfam" id="PF00632">
    <property type="entry name" value="HECT"/>
    <property type="match status" value="1"/>
</dbReference>
<feature type="domain" description="WW" evidence="11">
    <location>
        <begin position="510"/>
        <end position="543"/>
    </location>
</feature>
<evidence type="ECO:0000256" key="7">
    <source>
        <dbReference type="PIRSR" id="PIRSR001569-1"/>
    </source>
</evidence>
<dbReference type="Pfam" id="PF00168">
    <property type="entry name" value="C2"/>
    <property type="match status" value="1"/>
</dbReference>
<dbReference type="FunFam" id="3.30.2160.10:FF:000001">
    <property type="entry name" value="E3 ubiquitin-protein ligase NEDD4-like"/>
    <property type="match status" value="1"/>
</dbReference>
<dbReference type="PROSITE" id="PS50237">
    <property type="entry name" value="HECT"/>
    <property type="match status" value="1"/>
</dbReference>
<comment type="pathway">
    <text evidence="2 6">Protein modification; protein ubiquitination.</text>
</comment>
<feature type="compositionally biased region" description="Low complexity" evidence="9">
    <location>
        <begin position="328"/>
        <end position="355"/>
    </location>
</feature>
<comment type="catalytic activity">
    <reaction evidence="1 6">
        <text>S-ubiquitinyl-[E2 ubiquitin-conjugating enzyme]-L-cysteine + [acceptor protein]-L-lysine = [E2 ubiquitin-conjugating enzyme]-L-cysteine + N(6)-ubiquitinyl-[acceptor protein]-L-lysine.</text>
        <dbReference type="EC" id="2.3.2.26"/>
    </reaction>
</comment>
<dbReference type="InterPro" id="IPR050409">
    <property type="entry name" value="E3_ubiq-protein_ligase"/>
</dbReference>
<dbReference type="PANTHER" id="PTHR11254">
    <property type="entry name" value="HECT DOMAIN UBIQUITIN-PROTEIN LIGASE"/>
    <property type="match status" value="1"/>
</dbReference>
<dbReference type="InterPro" id="IPR036020">
    <property type="entry name" value="WW_dom_sf"/>
</dbReference>
<dbReference type="InterPro" id="IPR024928">
    <property type="entry name" value="E3_ub_ligase_SMURF1"/>
</dbReference>
<evidence type="ECO:0000256" key="4">
    <source>
        <dbReference type="ARBA" id="ARBA00022737"/>
    </source>
</evidence>
<keyword evidence="3 6" id="KW-0808">Transferase</keyword>
<dbReference type="FunFam" id="2.20.70.10:FF:000017">
    <property type="entry name" value="E3 ubiquitin-protein ligase"/>
    <property type="match status" value="1"/>
</dbReference>
<dbReference type="UniPathway" id="UPA00143"/>
<evidence type="ECO:0000256" key="2">
    <source>
        <dbReference type="ARBA" id="ARBA00004906"/>
    </source>
</evidence>
<dbReference type="SMART" id="SM00239">
    <property type="entry name" value="C2"/>
    <property type="match status" value="1"/>
</dbReference>
<evidence type="ECO:0000259" key="12">
    <source>
        <dbReference type="PROSITE" id="PS50237"/>
    </source>
</evidence>
<dbReference type="Gene3D" id="3.30.2160.10">
    <property type="entry name" value="Hect, E3 ligase catalytic domain"/>
    <property type="match status" value="1"/>
</dbReference>
<evidence type="ECO:0000256" key="5">
    <source>
        <dbReference type="ARBA" id="ARBA00022786"/>
    </source>
</evidence>
<dbReference type="PROSITE" id="PS01159">
    <property type="entry name" value="WW_DOMAIN_1"/>
    <property type="match status" value="3"/>
</dbReference>
<dbReference type="STRING" id="595528.A0A0D2WYF0"/>
<dbReference type="SMART" id="SM00456">
    <property type="entry name" value="WW"/>
    <property type="match status" value="3"/>
</dbReference>
<evidence type="ECO:0000259" key="10">
    <source>
        <dbReference type="PROSITE" id="PS50004"/>
    </source>
</evidence>
<gene>
    <name evidence="13" type="ORF">CAOG_008010</name>
</gene>
<name>A0A0D2WYF0_CAPO3</name>
<dbReference type="InterPro" id="IPR001202">
    <property type="entry name" value="WW_dom"/>
</dbReference>
<feature type="domain" description="HECT" evidence="12">
    <location>
        <begin position="599"/>
        <end position="933"/>
    </location>
</feature>
<evidence type="ECO:0000256" key="1">
    <source>
        <dbReference type="ARBA" id="ARBA00000885"/>
    </source>
</evidence>
<evidence type="ECO:0000256" key="9">
    <source>
        <dbReference type="SAM" id="MobiDB-lite"/>
    </source>
</evidence>
<dbReference type="EMBL" id="KE346376">
    <property type="protein sequence ID" value="KJE97943.1"/>
    <property type="molecule type" value="Genomic_DNA"/>
</dbReference>
<evidence type="ECO:0000256" key="3">
    <source>
        <dbReference type="ARBA" id="ARBA00022679"/>
    </source>
</evidence>
<organism evidence="13 14">
    <name type="scientific">Capsaspora owczarzaki (strain ATCC 30864)</name>
    <dbReference type="NCBI Taxonomy" id="595528"/>
    <lineage>
        <taxon>Eukaryota</taxon>
        <taxon>Filasterea</taxon>
        <taxon>Capsaspora</taxon>
    </lineage>
</organism>
<dbReference type="Gene3D" id="2.60.40.150">
    <property type="entry name" value="C2 domain"/>
    <property type="match status" value="1"/>
</dbReference>
<dbReference type="PANTHER" id="PTHR11254:SF395">
    <property type="entry name" value="E3 UBIQUITIN-PROTEIN LIGASE SMURF1"/>
    <property type="match status" value="1"/>
</dbReference>
<dbReference type="InParanoid" id="A0A0D2WYF0"/>
<evidence type="ECO:0000313" key="14">
    <source>
        <dbReference type="Proteomes" id="UP000008743"/>
    </source>
</evidence>
<dbReference type="SUPFAM" id="SSF51045">
    <property type="entry name" value="WW domain"/>
    <property type="match status" value="3"/>
</dbReference>
<protein>
    <recommendedName>
        <fullName evidence="6">E3 ubiquitin-protein ligase</fullName>
        <ecNumber evidence="6">2.3.2.26</ecNumber>
    </recommendedName>
</protein>
<dbReference type="Gene3D" id="3.90.1750.10">
    <property type="entry name" value="Hect, E3 ligase catalytic domains"/>
    <property type="match status" value="1"/>
</dbReference>
<evidence type="ECO:0000256" key="8">
    <source>
        <dbReference type="PROSITE-ProRule" id="PRU00104"/>
    </source>
</evidence>
<feature type="region of interest" description="Disordered" evidence="9">
    <location>
        <begin position="271"/>
        <end position="316"/>
    </location>
</feature>
<keyword evidence="4" id="KW-0677">Repeat</keyword>